<proteinExistence type="inferred from homology"/>
<evidence type="ECO:0000256" key="4">
    <source>
        <dbReference type="ARBA" id="ARBA00022490"/>
    </source>
</evidence>
<keyword evidence="5" id="KW-0507">mRNA processing</keyword>
<dbReference type="Proteomes" id="UP001211065">
    <property type="component" value="Unassembled WGS sequence"/>
</dbReference>
<evidence type="ECO:0000256" key="3">
    <source>
        <dbReference type="ARBA" id="ARBA00008726"/>
    </source>
</evidence>
<dbReference type="InterPro" id="IPR051421">
    <property type="entry name" value="RNA_Proc_DNA_Dmg_Regulator"/>
</dbReference>
<keyword evidence="6" id="KW-0508">mRNA splicing</keyword>
<evidence type="ECO:0000256" key="1">
    <source>
        <dbReference type="ARBA" id="ARBA00004123"/>
    </source>
</evidence>
<dbReference type="EMBL" id="JADGJW010000053">
    <property type="protein sequence ID" value="KAJ3225765.1"/>
    <property type="molecule type" value="Genomic_DNA"/>
</dbReference>
<name>A0AAD5XYH0_9FUNG</name>
<dbReference type="GO" id="GO:0005634">
    <property type="term" value="C:nucleus"/>
    <property type="evidence" value="ECO:0007669"/>
    <property type="project" value="UniProtKB-SubCell"/>
</dbReference>
<protein>
    <recommendedName>
        <fullName evidence="9">SDE2-like domain-containing protein</fullName>
    </recommendedName>
</protein>
<dbReference type="PANTHER" id="PTHR12786:SF1">
    <property type="entry name" value="SPLICING REGULATOR SDE2"/>
    <property type="match status" value="1"/>
</dbReference>
<keyword evidence="4" id="KW-0963">Cytoplasm</keyword>
<organism evidence="10 11">
    <name type="scientific">Clydaea vesicula</name>
    <dbReference type="NCBI Taxonomy" id="447962"/>
    <lineage>
        <taxon>Eukaryota</taxon>
        <taxon>Fungi</taxon>
        <taxon>Fungi incertae sedis</taxon>
        <taxon>Chytridiomycota</taxon>
        <taxon>Chytridiomycota incertae sedis</taxon>
        <taxon>Chytridiomycetes</taxon>
        <taxon>Lobulomycetales</taxon>
        <taxon>Lobulomycetaceae</taxon>
        <taxon>Clydaea</taxon>
    </lineage>
</organism>
<comment type="caution">
    <text evidence="10">The sequence shown here is derived from an EMBL/GenBank/DDBJ whole genome shotgun (WGS) entry which is preliminary data.</text>
</comment>
<dbReference type="PANTHER" id="PTHR12786">
    <property type="entry name" value="SPLICING FACTOR SF3A-RELATED"/>
    <property type="match status" value="1"/>
</dbReference>
<evidence type="ECO:0000256" key="8">
    <source>
        <dbReference type="ARBA" id="ARBA00023306"/>
    </source>
</evidence>
<comment type="subcellular location">
    <subcellularLocation>
        <location evidence="2">Cytoplasm</location>
    </subcellularLocation>
    <subcellularLocation>
        <location evidence="1">Nucleus</location>
    </subcellularLocation>
</comment>
<dbReference type="GO" id="GO:0006397">
    <property type="term" value="P:mRNA processing"/>
    <property type="evidence" value="ECO:0007669"/>
    <property type="project" value="UniProtKB-KW"/>
</dbReference>
<comment type="similarity">
    <text evidence="3">Belongs to the SDE2 family.</text>
</comment>
<gene>
    <name evidence="10" type="ORF">HK099_006265</name>
</gene>
<dbReference type="GO" id="GO:0005737">
    <property type="term" value="C:cytoplasm"/>
    <property type="evidence" value="ECO:0007669"/>
    <property type="project" value="UniProtKB-SubCell"/>
</dbReference>
<dbReference type="Pfam" id="PF22782">
    <property type="entry name" value="SDE2"/>
    <property type="match status" value="1"/>
</dbReference>
<evidence type="ECO:0000259" key="9">
    <source>
        <dbReference type="Pfam" id="PF22782"/>
    </source>
</evidence>
<sequence length="220" mass="25215">MQLILSQSNFPPKCLHFKADTTINDIKKLLNVADGYVLRTSNVIPTINTKLIHLLQENSNVLFLTTSLPILGGKGGFGSMLRAQGGKMNSKKTTNFDACRDLSGRRLKTIKDAQELANFLEKEPERKRKREEKLKKKIEAVLNNQNEPKRVRINDEEFEKNHDESLENLDDVLEKALLKKKKIIEQTKLKGKSEKEEDNSDKRNKKILKIWGESDISDDE</sequence>
<keyword evidence="11" id="KW-1185">Reference proteome</keyword>
<evidence type="ECO:0000256" key="7">
    <source>
        <dbReference type="ARBA" id="ARBA00023242"/>
    </source>
</evidence>
<evidence type="ECO:0000313" key="10">
    <source>
        <dbReference type="EMBL" id="KAJ3225765.1"/>
    </source>
</evidence>
<accession>A0AAD5XYH0</accession>
<evidence type="ECO:0000256" key="5">
    <source>
        <dbReference type="ARBA" id="ARBA00022664"/>
    </source>
</evidence>
<evidence type="ECO:0000256" key="6">
    <source>
        <dbReference type="ARBA" id="ARBA00023187"/>
    </source>
</evidence>
<reference evidence="10" key="1">
    <citation type="submission" date="2020-05" db="EMBL/GenBank/DDBJ databases">
        <title>Phylogenomic resolution of chytrid fungi.</title>
        <authorList>
            <person name="Stajich J.E."/>
            <person name="Amses K."/>
            <person name="Simmons R."/>
            <person name="Seto K."/>
            <person name="Myers J."/>
            <person name="Bonds A."/>
            <person name="Quandt C.A."/>
            <person name="Barry K."/>
            <person name="Liu P."/>
            <person name="Grigoriev I."/>
            <person name="Longcore J.E."/>
            <person name="James T.Y."/>
        </authorList>
    </citation>
    <scope>NUCLEOTIDE SEQUENCE</scope>
    <source>
        <strain evidence="10">JEL0476</strain>
    </source>
</reference>
<keyword evidence="7" id="KW-0539">Nucleus</keyword>
<evidence type="ECO:0000256" key="2">
    <source>
        <dbReference type="ARBA" id="ARBA00004496"/>
    </source>
</evidence>
<feature type="domain" description="SDE2-like" evidence="9">
    <location>
        <begin position="72"/>
        <end position="174"/>
    </location>
</feature>
<keyword evidence="8" id="KW-0131">Cell cycle</keyword>
<dbReference type="GO" id="GO:0008380">
    <property type="term" value="P:RNA splicing"/>
    <property type="evidence" value="ECO:0007669"/>
    <property type="project" value="UniProtKB-KW"/>
</dbReference>
<evidence type="ECO:0000313" key="11">
    <source>
        <dbReference type="Proteomes" id="UP001211065"/>
    </source>
</evidence>
<dbReference type="AlphaFoldDB" id="A0AAD5XYH0"/>
<dbReference type="InterPro" id="IPR053822">
    <property type="entry name" value="SDE2-like_dom"/>
</dbReference>